<dbReference type="PRINTS" id="PR00455">
    <property type="entry name" value="HTHTETR"/>
</dbReference>
<dbReference type="PROSITE" id="PS50977">
    <property type="entry name" value="HTH_TETR_2"/>
    <property type="match status" value="1"/>
</dbReference>
<evidence type="ECO:0000259" key="5">
    <source>
        <dbReference type="PROSITE" id="PS50977"/>
    </source>
</evidence>
<dbReference type="SUPFAM" id="SSF48498">
    <property type="entry name" value="Tetracyclin repressor-like, C-terminal domain"/>
    <property type="match status" value="1"/>
</dbReference>
<evidence type="ECO:0000256" key="3">
    <source>
        <dbReference type="ARBA" id="ARBA00023163"/>
    </source>
</evidence>
<gene>
    <name evidence="6" type="ORF">J2S35_000808</name>
</gene>
<dbReference type="GO" id="GO:0000976">
    <property type="term" value="F:transcription cis-regulatory region binding"/>
    <property type="evidence" value="ECO:0007669"/>
    <property type="project" value="TreeGrafter"/>
</dbReference>
<feature type="domain" description="HTH tetR-type" evidence="5">
    <location>
        <begin position="2"/>
        <end position="62"/>
    </location>
</feature>
<dbReference type="Pfam" id="PF00440">
    <property type="entry name" value="TetR_N"/>
    <property type="match status" value="1"/>
</dbReference>
<name>A0AAE3YH74_9MICC</name>
<dbReference type="RefSeq" id="WP_309850145.1">
    <property type="nucleotide sequence ID" value="NZ_BAAAIU010000044.1"/>
</dbReference>
<keyword evidence="3" id="KW-0804">Transcription</keyword>
<dbReference type="GO" id="GO:0045892">
    <property type="term" value="P:negative regulation of DNA-templated transcription"/>
    <property type="evidence" value="ECO:0007669"/>
    <property type="project" value="InterPro"/>
</dbReference>
<dbReference type="Proteomes" id="UP001247307">
    <property type="component" value="Unassembled WGS sequence"/>
</dbReference>
<evidence type="ECO:0000256" key="1">
    <source>
        <dbReference type="ARBA" id="ARBA00023015"/>
    </source>
</evidence>
<comment type="caution">
    <text evidence="6">The sequence shown here is derived from an EMBL/GenBank/DDBJ whole genome shotgun (WGS) entry which is preliminary data.</text>
</comment>
<dbReference type="PANTHER" id="PTHR30055">
    <property type="entry name" value="HTH-TYPE TRANSCRIPTIONAL REGULATOR RUTR"/>
    <property type="match status" value="1"/>
</dbReference>
<dbReference type="InterPro" id="IPR001647">
    <property type="entry name" value="HTH_TetR"/>
</dbReference>
<keyword evidence="7" id="KW-1185">Reference proteome</keyword>
<dbReference type="SUPFAM" id="SSF46689">
    <property type="entry name" value="Homeodomain-like"/>
    <property type="match status" value="1"/>
</dbReference>
<organism evidence="6 7">
    <name type="scientific">Falsarthrobacter nasiphocae</name>
    <dbReference type="NCBI Taxonomy" id="189863"/>
    <lineage>
        <taxon>Bacteria</taxon>
        <taxon>Bacillati</taxon>
        <taxon>Actinomycetota</taxon>
        <taxon>Actinomycetes</taxon>
        <taxon>Micrococcales</taxon>
        <taxon>Micrococcaceae</taxon>
        <taxon>Falsarthrobacter</taxon>
    </lineage>
</organism>
<evidence type="ECO:0000256" key="4">
    <source>
        <dbReference type="PROSITE-ProRule" id="PRU00335"/>
    </source>
</evidence>
<dbReference type="GO" id="GO:0003700">
    <property type="term" value="F:DNA-binding transcription factor activity"/>
    <property type="evidence" value="ECO:0007669"/>
    <property type="project" value="TreeGrafter"/>
</dbReference>
<dbReference type="Gene3D" id="1.10.357.10">
    <property type="entry name" value="Tetracycline Repressor, domain 2"/>
    <property type="match status" value="1"/>
</dbReference>
<dbReference type="InterPro" id="IPR036271">
    <property type="entry name" value="Tet_transcr_reg_TetR-rel_C_sf"/>
</dbReference>
<dbReference type="Gene3D" id="1.10.10.60">
    <property type="entry name" value="Homeodomain-like"/>
    <property type="match status" value="1"/>
</dbReference>
<dbReference type="EMBL" id="JAVDUI010000001">
    <property type="protein sequence ID" value="MDR6891868.1"/>
    <property type="molecule type" value="Genomic_DNA"/>
</dbReference>
<sequence length="179" mass="19256">MALSRNEITNAALRILRKYGFADLSMRRIAADLEVQPSALYWHVHNKQELLVLTATAILEHCRGEDLPQLARSIRAALSSVRDGADVALIAVAASPEPLPGLAQIPPLLRGFGLSDQDAEWGAKTLEHHILAAVAAEQNAEALGRDVDPLAPEAFDFGVRAILKGLGAERGVVDEPVLF</sequence>
<evidence type="ECO:0000256" key="2">
    <source>
        <dbReference type="ARBA" id="ARBA00023125"/>
    </source>
</evidence>
<dbReference type="AlphaFoldDB" id="A0AAE3YH74"/>
<dbReference type="PANTHER" id="PTHR30055:SF234">
    <property type="entry name" value="HTH-TYPE TRANSCRIPTIONAL REGULATOR BETI"/>
    <property type="match status" value="1"/>
</dbReference>
<feature type="DNA-binding region" description="H-T-H motif" evidence="4">
    <location>
        <begin position="25"/>
        <end position="44"/>
    </location>
</feature>
<dbReference type="InterPro" id="IPR050109">
    <property type="entry name" value="HTH-type_TetR-like_transc_reg"/>
</dbReference>
<dbReference type="Pfam" id="PF02909">
    <property type="entry name" value="TetR_C_1"/>
    <property type="match status" value="1"/>
</dbReference>
<dbReference type="InterPro" id="IPR004111">
    <property type="entry name" value="Repressor_TetR_C"/>
</dbReference>
<proteinExistence type="predicted"/>
<keyword evidence="1" id="KW-0805">Transcription regulation</keyword>
<evidence type="ECO:0000313" key="6">
    <source>
        <dbReference type="EMBL" id="MDR6891868.1"/>
    </source>
</evidence>
<evidence type="ECO:0000313" key="7">
    <source>
        <dbReference type="Proteomes" id="UP001247307"/>
    </source>
</evidence>
<accession>A0AAE3YH74</accession>
<keyword evidence="2 4" id="KW-0238">DNA-binding</keyword>
<reference evidence="6" key="1">
    <citation type="submission" date="2023-07" db="EMBL/GenBank/DDBJ databases">
        <title>Sequencing the genomes of 1000 actinobacteria strains.</title>
        <authorList>
            <person name="Klenk H.-P."/>
        </authorList>
    </citation>
    <scope>NUCLEOTIDE SEQUENCE</scope>
    <source>
        <strain evidence="6">DSM 13988</strain>
    </source>
</reference>
<protein>
    <submittedName>
        <fullName evidence="6">AcrR family transcriptional regulator</fullName>
    </submittedName>
</protein>
<dbReference type="InterPro" id="IPR009057">
    <property type="entry name" value="Homeodomain-like_sf"/>
</dbReference>